<evidence type="ECO:0000313" key="1">
    <source>
        <dbReference type="EMBL" id="KXB07200.1"/>
    </source>
</evidence>
<dbReference type="Proteomes" id="UP000070263">
    <property type="component" value="Unassembled WGS sequence"/>
</dbReference>
<protein>
    <submittedName>
        <fullName evidence="1">Uncharacterized protein</fullName>
    </submittedName>
</protein>
<gene>
    <name evidence="1" type="ORF">AKJ51_01810</name>
</gene>
<dbReference type="AlphaFoldDB" id="A0A133VLA4"/>
<name>A0A133VLA4_9EURY</name>
<dbReference type="EMBL" id="LHYE01000013">
    <property type="protein sequence ID" value="KXB07200.1"/>
    <property type="molecule type" value="Genomic_DNA"/>
</dbReference>
<keyword evidence="2" id="KW-1185">Reference proteome</keyword>
<accession>A0A133VLA4</accession>
<proteinExistence type="predicted"/>
<evidence type="ECO:0000313" key="2">
    <source>
        <dbReference type="Proteomes" id="UP000070263"/>
    </source>
</evidence>
<organism evidence="1 2">
    <name type="scientific">candidate division MSBL1 archaeon SCGC-AAA382A20</name>
    <dbReference type="NCBI Taxonomy" id="1698280"/>
    <lineage>
        <taxon>Archaea</taxon>
        <taxon>Methanobacteriati</taxon>
        <taxon>Methanobacteriota</taxon>
        <taxon>candidate division MSBL1</taxon>
    </lineage>
</organism>
<comment type="caution">
    <text evidence="1">The sequence shown here is derived from an EMBL/GenBank/DDBJ whole genome shotgun (WGS) entry which is preliminary data.</text>
</comment>
<sequence length="69" mass="8198">MQGKLRRRAYLVWKRTGFKNKISAELDRWGILKDPSYSEDGRKWLRSLEIDSVNDYLTIIEALSEPIDR</sequence>
<reference evidence="1 2" key="1">
    <citation type="journal article" date="2016" name="Sci. Rep.">
        <title>Metabolic traits of an uncultured archaeal lineage -MSBL1- from brine pools of the Red Sea.</title>
        <authorList>
            <person name="Mwirichia R."/>
            <person name="Alam I."/>
            <person name="Rashid M."/>
            <person name="Vinu M."/>
            <person name="Ba-Alawi W."/>
            <person name="Anthony Kamau A."/>
            <person name="Kamanda Ngugi D."/>
            <person name="Goker M."/>
            <person name="Klenk H.P."/>
            <person name="Bajic V."/>
            <person name="Stingl U."/>
        </authorList>
    </citation>
    <scope>NUCLEOTIDE SEQUENCE [LARGE SCALE GENOMIC DNA]</scope>
    <source>
        <strain evidence="1">SCGC-AAA382A20</strain>
    </source>
</reference>